<protein>
    <submittedName>
        <fullName evidence="1">Uncharacterized protein</fullName>
    </submittedName>
</protein>
<dbReference type="Proteomes" id="UP001501183">
    <property type="component" value="Unassembled WGS sequence"/>
</dbReference>
<accession>A0ABP8P1S6</accession>
<dbReference type="EMBL" id="BAABFB010000031">
    <property type="protein sequence ID" value="GAA4478161.1"/>
    <property type="molecule type" value="Genomic_DNA"/>
</dbReference>
<reference evidence="2" key="1">
    <citation type="journal article" date="2019" name="Int. J. Syst. Evol. Microbiol.">
        <title>The Global Catalogue of Microorganisms (GCM) 10K type strain sequencing project: providing services to taxonomists for standard genome sequencing and annotation.</title>
        <authorList>
            <consortium name="The Broad Institute Genomics Platform"/>
            <consortium name="The Broad Institute Genome Sequencing Center for Infectious Disease"/>
            <person name="Wu L."/>
            <person name="Ma J."/>
        </authorList>
    </citation>
    <scope>NUCLEOTIDE SEQUENCE [LARGE SCALE GENOMIC DNA]</scope>
    <source>
        <strain evidence="2">JCM 32206</strain>
    </source>
</reference>
<dbReference type="RefSeq" id="WP_345344575.1">
    <property type="nucleotide sequence ID" value="NZ_BAABFB010000031.1"/>
</dbReference>
<evidence type="ECO:0000313" key="1">
    <source>
        <dbReference type="EMBL" id="GAA4478161.1"/>
    </source>
</evidence>
<gene>
    <name evidence="1" type="ORF">GCM10023094_21560</name>
</gene>
<comment type="caution">
    <text evidence="1">The sequence shown here is derived from an EMBL/GenBank/DDBJ whole genome shotgun (WGS) entry which is preliminary data.</text>
</comment>
<proteinExistence type="predicted"/>
<keyword evidence="2" id="KW-1185">Reference proteome</keyword>
<name>A0ABP8P1S6_9NOCA</name>
<evidence type="ECO:0000313" key="2">
    <source>
        <dbReference type="Proteomes" id="UP001501183"/>
    </source>
</evidence>
<sequence length="106" mass="11926">MKAELPTCGDYVTATFSRDFVAEGCDHDSVERIHRGDVDEWIRALAQSGLFTDRTVAHAWQHKPHSLLEALLSDADEVTVKRYEVAWQALDRAARFGYAALADEYA</sequence>
<organism evidence="1 2">
    <name type="scientific">Rhodococcus olei</name>
    <dbReference type="NCBI Taxonomy" id="2161675"/>
    <lineage>
        <taxon>Bacteria</taxon>
        <taxon>Bacillati</taxon>
        <taxon>Actinomycetota</taxon>
        <taxon>Actinomycetes</taxon>
        <taxon>Mycobacteriales</taxon>
        <taxon>Nocardiaceae</taxon>
        <taxon>Rhodococcus</taxon>
    </lineage>
</organism>